<evidence type="ECO:0000259" key="7">
    <source>
        <dbReference type="PROSITE" id="PS50850"/>
    </source>
</evidence>
<dbReference type="PANTHER" id="PTHR23513:SF17">
    <property type="entry name" value="MEMBRANE PROTEIN"/>
    <property type="match status" value="1"/>
</dbReference>
<dbReference type="PROSITE" id="PS50850">
    <property type="entry name" value="MFS"/>
    <property type="match status" value="1"/>
</dbReference>
<feature type="transmembrane region" description="Helical" evidence="6">
    <location>
        <begin position="151"/>
        <end position="169"/>
    </location>
</feature>
<evidence type="ECO:0000313" key="8">
    <source>
        <dbReference type="EMBL" id="MBT0772944.1"/>
    </source>
</evidence>
<reference evidence="8 9" key="1">
    <citation type="submission" date="2021-05" db="EMBL/GenBank/DDBJ databases">
        <title>Kineosporia and Streptomyces sp. nov. two new marine actinobacteria isolated from Coral.</title>
        <authorList>
            <person name="Buangrab K."/>
            <person name="Sutthacheep M."/>
            <person name="Yeemin T."/>
            <person name="Harunari E."/>
            <person name="Igarashi Y."/>
            <person name="Kanchanasin P."/>
            <person name="Tanasupawat S."/>
            <person name="Phongsopitanun W."/>
        </authorList>
    </citation>
    <scope>NUCLEOTIDE SEQUENCE [LARGE SCALE GENOMIC DNA]</scope>
    <source>
        <strain evidence="8 9">J2-2</strain>
    </source>
</reference>
<keyword evidence="3 6" id="KW-0812">Transmembrane</keyword>
<feature type="transmembrane region" description="Helical" evidence="6">
    <location>
        <begin position="335"/>
        <end position="355"/>
    </location>
</feature>
<feature type="domain" description="Major facilitator superfamily (MFS) profile" evidence="7">
    <location>
        <begin position="1"/>
        <end position="383"/>
    </location>
</feature>
<gene>
    <name evidence="8" type="ORF">KIH74_28635</name>
</gene>
<sequence>MLGEAASVVGDQVWFVALSWAAVQVASPATAGLILTVSAVPRLVLMILGGPLADRYDARRLMIGSDLLRAAVMFAAAAIAVQHSSVMLLVVISLVFGAADAIFMPASGSLRPRLLHTSQLASGGALRELAMRAALTLGSPLGGLVVAAGNLWLACVVNGFTFLVSMLFLRTVRPREVAPAAPGAPTGYFASLKDGLRYLATHPVLRSVLTVTLLVNLAFVGPMNVGLALLSQDRDWGAGGIGTLLAGFGVGAAAGALAMLRTHVDRGIGLWIALACLLEGAGLAALGLIERFPVAVAAAALVGLVSAPLGIMTTALTQSGVPDEYRGRVSSVNMLVNLGLTPLSIAALGVVADWWGTSTAVVAFAALAWVAAVLCLMVPALRRARVRGEEDRVPPLVAGASTPTKSIRARPFRH</sequence>
<dbReference type="PANTHER" id="PTHR23513">
    <property type="entry name" value="INTEGRAL MEMBRANE EFFLUX PROTEIN-RELATED"/>
    <property type="match status" value="1"/>
</dbReference>
<feature type="transmembrane region" description="Helical" evidence="6">
    <location>
        <begin position="270"/>
        <end position="289"/>
    </location>
</feature>
<dbReference type="InterPro" id="IPR020846">
    <property type="entry name" value="MFS_dom"/>
</dbReference>
<comment type="caution">
    <text evidence="8">The sequence shown here is derived from an EMBL/GenBank/DDBJ whole genome shotgun (WGS) entry which is preliminary data.</text>
</comment>
<dbReference type="Pfam" id="PF07690">
    <property type="entry name" value="MFS_1"/>
    <property type="match status" value="1"/>
</dbReference>
<dbReference type="InterPro" id="IPR011701">
    <property type="entry name" value="MFS"/>
</dbReference>
<protein>
    <submittedName>
        <fullName evidence="8">MFS transporter</fullName>
    </submittedName>
</protein>
<evidence type="ECO:0000256" key="5">
    <source>
        <dbReference type="ARBA" id="ARBA00023136"/>
    </source>
</evidence>
<evidence type="ECO:0000256" key="6">
    <source>
        <dbReference type="SAM" id="Phobius"/>
    </source>
</evidence>
<feature type="transmembrane region" description="Helical" evidence="6">
    <location>
        <begin position="207"/>
        <end position="230"/>
    </location>
</feature>
<feature type="transmembrane region" description="Helical" evidence="6">
    <location>
        <begin position="295"/>
        <end position="315"/>
    </location>
</feature>
<dbReference type="SUPFAM" id="SSF103473">
    <property type="entry name" value="MFS general substrate transporter"/>
    <property type="match status" value="1"/>
</dbReference>
<dbReference type="PRINTS" id="PR01988">
    <property type="entry name" value="EXPORTERBACE"/>
</dbReference>
<keyword evidence="9" id="KW-1185">Reference proteome</keyword>
<evidence type="ECO:0000256" key="1">
    <source>
        <dbReference type="ARBA" id="ARBA00004651"/>
    </source>
</evidence>
<comment type="subcellular location">
    <subcellularLocation>
        <location evidence="1">Cell membrane</location>
        <topology evidence="1">Multi-pass membrane protein</topology>
    </subcellularLocation>
</comment>
<dbReference type="Proteomes" id="UP001197247">
    <property type="component" value="Unassembled WGS sequence"/>
</dbReference>
<dbReference type="CDD" id="cd06173">
    <property type="entry name" value="MFS_MefA_like"/>
    <property type="match status" value="1"/>
</dbReference>
<evidence type="ECO:0000256" key="2">
    <source>
        <dbReference type="ARBA" id="ARBA00022475"/>
    </source>
</evidence>
<dbReference type="Gene3D" id="1.20.1250.20">
    <property type="entry name" value="MFS general substrate transporter like domains"/>
    <property type="match status" value="1"/>
</dbReference>
<evidence type="ECO:0000313" key="9">
    <source>
        <dbReference type="Proteomes" id="UP001197247"/>
    </source>
</evidence>
<keyword evidence="4 6" id="KW-1133">Transmembrane helix</keyword>
<keyword evidence="5 6" id="KW-0472">Membrane</keyword>
<accession>A0ABS5TR93</accession>
<evidence type="ECO:0000256" key="4">
    <source>
        <dbReference type="ARBA" id="ARBA00022989"/>
    </source>
</evidence>
<feature type="transmembrane region" description="Helical" evidence="6">
    <location>
        <begin position="236"/>
        <end position="258"/>
    </location>
</feature>
<name>A0ABS5TR93_9ACTN</name>
<proteinExistence type="predicted"/>
<organism evidence="8 9">
    <name type="scientific">Kineosporia corallincola</name>
    <dbReference type="NCBI Taxonomy" id="2835133"/>
    <lineage>
        <taxon>Bacteria</taxon>
        <taxon>Bacillati</taxon>
        <taxon>Actinomycetota</taxon>
        <taxon>Actinomycetes</taxon>
        <taxon>Kineosporiales</taxon>
        <taxon>Kineosporiaceae</taxon>
        <taxon>Kineosporia</taxon>
    </lineage>
</organism>
<dbReference type="EMBL" id="JAHBAY010000014">
    <property type="protein sequence ID" value="MBT0772944.1"/>
    <property type="molecule type" value="Genomic_DNA"/>
</dbReference>
<evidence type="ECO:0000256" key="3">
    <source>
        <dbReference type="ARBA" id="ARBA00022692"/>
    </source>
</evidence>
<dbReference type="InterPro" id="IPR022324">
    <property type="entry name" value="Bacilysin_exporter_BacE_put"/>
</dbReference>
<dbReference type="InterPro" id="IPR036259">
    <property type="entry name" value="MFS_trans_sf"/>
</dbReference>
<feature type="transmembrane region" description="Helical" evidence="6">
    <location>
        <begin position="361"/>
        <end position="381"/>
    </location>
</feature>
<keyword evidence="2" id="KW-1003">Cell membrane</keyword>